<keyword evidence="2" id="KW-1185">Reference proteome</keyword>
<sequence>MHASCPLVWIPHHLPALKAFGQAPVPHHISTPCALLRIHQRSASESGRAQHPCTDTAAAVVVAEWPSCPGHIATPSGSDNDCFSLCHCGRGPGVGSAAPPSNVTCCTQWLVLKMHRVLHTARAARVKIYPSGDGSCQQWMGWRLRLGTVLYASDWQFLVSQQERKTATVESCLDIDITGVKNEQTATADMEALSTFFPALHHGRYYPTAQAFVYHCRHSDEHLVWCEKDPLVSVVWEGAEGGKTEAATQHDAGSPIVKECDKAAAGYTSAVAPTNAQECQSRMGESRKRRRYWLSQLRRECPSTRARRNAVTSCMHSSSAEAATFSASASTAAVTSTTALDSICCAYLLTLKHPHNCLSASGERLVPTTAAAPANVQEQCSKSLHVSQSPLRSSSEDIEELLQSSSYASWYLALLPACRSALLVPHDTGAAATMSVGGAEKASHNDTRRRALQEVFLHGITASLALWLCKRSSSAFGSIEACALQQCELFPALFTASTGDATILVAALLRDWWNRLSQEATQYFSLSATAAQGGSQQRWNRCCIAHHVWTSLQTWDCVSNVRPAPDVAPPPAPLKHLCVACAIAVTSIQRSHEQVLWWNMPGPAMEPSREYADKAADCDASAGTWATQSAANGGAAETTGRSPSIDGVAPNMLYTPASCRLARMSANESRRWCDDYRACMDLVLQLLFAEQEQQLHRVPQAYREGWG</sequence>
<evidence type="ECO:0000313" key="1">
    <source>
        <dbReference type="EMBL" id="AIO01680.1"/>
    </source>
</evidence>
<dbReference type="KEGG" id="lpan:LPMP_340530"/>
<dbReference type="VEuPathDB" id="TriTrypDB:LPAL13_340010800"/>
<protein>
    <submittedName>
        <fullName evidence="1">Uncharacterized protein</fullName>
    </submittedName>
</protein>
<dbReference type="AlphaFoldDB" id="A0A088S2D0"/>
<dbReference type="Proteomes" id="UP000063063">
    <property type="component" value="Chromosome 34"/>
</dbReference>
<dbReference type="RefSeq" id="XP_010702480.1">
    <property type="nucleotide sequence ID" value="XM_010704178.1"/>
</dbReference>
<dbReference type="EMBL" id="CP009403">
    <property type="protein sequence ID" value="AIO01680.1"/>
    <property type="molecule type" value="Genomic_DNA"/>
</dbReference>
<dbReference type="GeneID" id="22578557"/>
<organism evidence="1 2">
    <name type="scientific">Leishmania panamensis</name>
    <dbReference type="NCBI Taxonomy" id="5679"/>
    <lineage>
        <taxon>Eukaryota</taxon>
        <taxon>Discoba</taxon>
        <taxon>Euglenozoa</taxon>
        <taxon>Kinetoplastea</taxon>
        <taxon>Metakinetoplastina</taxon>
        <taxon>Trypanosomatida</taxon>
        <taxon>Trypanosomatidae</taxon>
        <taxon>Leishmaniinae</taxon>
        <taxon>Leishmania</taxon>
        <taxon>Leishmania guyanensis species complex</taxon>
    </lineage>
</organism>
<gene>
    <name evidence="1" type="ORF">LPMP_340530</name>
</gene>
<evidence type="ECO:0000313" key="2">
    <source>
        <dbReference type="Proteomes" id="UP000063063"/>
    </source>
</evidence>
<name>A0A088S2D0_LEIPA</name>
<proteinExistence type="predicted"/>
<dbReference type="OrthoDB" id="264119at2759"/>
<reference evidence="1 2" key="1">
    <citation type="journal article" date="2015" name="Sci. Rep.">
        <title>The genome of Leishmania panamensis: insights into genomics of the L. (Viannia) subgenus.</title>
        <authorList>
            <person name="Llanes A."/>
            <person name="Restrepo C.M."/>
            <person name="Vecchio G.D."/>
            <person name="Anguizola F.J."/>
            <person name="Lleonart R."/>
        </authorList>
    </citation>
    <scope>NUCLEOTIDE SEQUENCE [LARGE SCALE GENOMIC DNA]</scope>
    <source>
        <strain evidence="1 2">MHOM/PA/94/PSC-1</strain>
    </source>
</reference>
<accession>A0A088S2D0</accession>
<dbReference type="eggNOG" id="ENOG502SJWK">
    <property type="taxonomic scope" value="Eukaryota"/>
</dbReference>
<dbReference type="VEuPathDB" id="TriTrypDB:LPMP_340530"/>